<reference evidence="1" key="1">
    <citation type="submission" date="2023-10" db="EMBL/GenBank/DDBJ databases">
        <authorList>
            <person name="Hackl T."/>
        </authorList>
    </citation>
    <scope>NUCLEOTIDE SEQUENCE</scope>
</reference>
<gene>
    <name evidence="1" type="ORF">KHLLAP_LOCUS6429</name>
</gene>
<evidence type="ECO:0000313" key="1">
    <source>
        <dbReference type="EMBL" id="CAJ2505961.1"/>
    </source>
</evidence>
<dbReference type="EMBL" id="CAUWAG010000008">
    <property type="protein sequence ID" value="CAJ2505961.1"/>
    <property type="molecule type" value="Genomic_DNA"/>
</dbReference>
<accession>A0AAI8VJW7</accession>
<keyword evidence="2" id="KW-1185">Reference proteome</keyword>
<organism evidence="1 2">
    <name type="scientific">Anthostomella pinea</name>
    <dbReference type="NCBI Taxonomy" id="933095"/>
    <lineage>
        <taxon>Eukaryota</taxon>
        <taxon>Fungi</taxon>
        <taxon>Dikarya</taxon>
        <taxon>Ascomycota</taxon>
        <taxon>Pezizomycotina</taxon>
        <taxon>Sordariomycetes</taxon>
        <taxon>Xylariomycetidae</taxon>
        <taxon>Xylariales</taxon>
        <taxon>Xylariaceae</taxon>
        <taxon>Anthostomella</taxon>
    </lineage>
</organism>
<proteinExistence type="predicted"/>
<dbReference type="Proteomes" id="UP001295740">
    <property type="component" value="Unassembled WGS sequence"/>
</dbReference>
<comment type="caution">
    <text evidence="1">The sequence shown here is derived from an EMBL/GenBank/DDBJ whole genome shotgun (WGS) entry which is preliminary data.</text>
</comment>
<name>A0AAI8VJW7_9PEZI</name>
<sequence>MARMDSPPSSRYIQALWLLKSGITYRDTVYLGLFQLQHTEELLLEAQLPEYAVEGLLDTYNSTGGSSPDGPTEEEPRQRLAMYSGLRCNQVADKSIRGAEASDG</sequence>
<dbReference type="AlphaFoldDB" id="A0AAI8VJW7"/>
<protein>
    <submittedName>
        <fullName evidence="1">Uu.00g000910.m01.CDS01</fullName>
    </submittedName>
</protein>
<evidence type="ECO:0000313" key="2">
    <source>
        <dbReference type="Proteomes" id="UP001295740"/>
    </source>
</evidence>